<accession>A0ABP7JYQ1</accession>
<evidence type="ECO:0000256" key="7">
    <source>
        <dbReference type="SAM" id="MobiDB-lite"/>
    </source>
</evidence>
<organism evidence="9 10">
    <name type="scientific">Leifsonia kafniensis</name>
    <dbReference type="NCBI Taxonomy" id="475957"/>
    <lineage>
        <taxon>Bacteria</taxon>
        <taxon>Bacillati</taxon>
        <taxon>Actinomycetota</taxon>
        <taxon>Actinomycetes</taxon>
        <taxon>Micrococcales</taxon>
        <taxon>Microbacteriaceae</taxon>
        <taxon>Leifsonia</taxon>
    </lineage>
</organism>
<dbReference type="InterPro" id="IPR011611">
    <property type="entry name" value="PfkB_dom"/>
</dbReference>
<keyword evidence="2 6" id="KW-0808">Transferase</keyword>
<keyword evidence="10" id="KW-1185">Reference proteome</keyword>
<comment type="similarity">
    <text evidence="1">Belongs to the carbohydrate kinase PfkB family.</text>
</comment>
<evidence type="ECO:0000256" key="4">
    <source>
        <dbReference type="ARBA" id="ARBA00022777"/>
    </source>
</evidence>
<dbReference type="Gene3D" id="3.40.1190.20">
    <property type="match status" value="1"/>
</dbReference>
<keyword evidence="5" id="KW-0067">ATP-binding</keyword>
<dbReference type="PIRSF" id="PIRSF000535">
    <property type="entry name" value="1PFK/6PFK/LacC"/>
    <property type="match status" value="1"/>
</dbReference>
<evidence type="ECO:0000256" key="6">
    <source>
        <dbReference type="PIRNR" id="PIRNR000535"/>
    </source>
</evidence>
<dbReference type="Proteomes" id="UP001501803">
    <property type="component" value="Unassembled WGS sequence"/>
</dbReference>
<dbReference type="PANTHER" id="PTHR46566:SF5">
    <property type="entry name" value="1-PHOSPHOFRUCTOKINASE"/>
    <property type="match status" value="1"/>
</dbReference>
<evidence type="ECO:0000313" key="10">
    <source>
        <dbReference type="Proteomes" id="UP001501803"/>
    </source>
</evidence>
<dbReference type="PANTHER" id="PTHR46566">
    <property type="entry name" value="1-PHOSPHOFRUCTOKINASE-RELATED"/>
    <property type="match status" value="1"/>
</dbReference>
<dbReference type="EMBL" id="BAABCN010000001">
    <property type="protein sequence ID" value="GAA3859752.1"/>
    <property type="molecule type" value="Genomic_DNA"/>
</dbReference>
<evidence type="ECO:0000256" key="5">
    <source>
        <dbReference type="ARBA" id="ARBA00022840"/>
    </source>
</evidence>
<reference evidence="10" key="1">
    <citation type="journal article" date="2019" name="Int. J. Syst. Evol. Microbiol.">
        <title>The Global Catalogue of Microorganisms (GCM) 10K type strain sequencing project: providing services to taxonomists for standard genome sequencing and annotation.</title>
        <authorList>
            <consortium name="The Broad Institute Genomics Platform"/>
            <consortium name="The Broad Institute Genome Sequencing Center for Infectious Disease"/>
            <person name="Wu L."/>
            <person name="Ma J."/>
        </authorList>
    </citation>
    <scope>NUCLEOTIDE SEQUENCE [LARGE SCALE GENOMIC DNA]</scope>
    <source>
        <strain evidence="10">JCM 17021</strain>
    </source>
</reference>
<dbReference type="SUPFAM" id="SSF53613">
    <property type="entry name" value="Ribokinase-like"/>
    <property type="match status" value="1"/>
</dbReference>
<evidence type="ECO:0000256" key="3">
    <source>
        <dbReference type="ARBA" id="ARBA00022741"/>
    </source>
</evidence>
<feature type="region of interest" description="Disordered" evidence="7">
    <location>
        <begin position="314"/>
        <end position="337"/>
    </location>
</feature>
<keyword evidence="4" id="KW-0418">Kinase</keyword>
<gene>
    <name evidence="9" type="ORF">GCM10022381_00530</name>
</gene>
<dbReference type="Pfam" id="PF00294">
    <property type="entry name" value="PfkB"/>
    <property type="match status" value="1"/>
</dbReference>
<protein>
    <submittedName>
        <fullName evidence="9">1-phosphofructokinase family hexose kinase</fullName>
    </submittedName>
</protein>
<dbReference type="RefSeq" id="WP_345061134.1">
    <property type="nucleotide sequence ID" value="NZ_BAABCN010000001.1"/>
</dbReference>
<name>A0ABP7JYQ1_9MICO</name>
<evidence type="ECO:0000256" key="2">
    <source>
        <dbReference type="ARBA" id="ARBA00022679"/>
    </source>
</evidence>
<dbReference type="InterPro" id="IPR017583">
    <property type="entry name" value="Tagatose/fructose_Pkinase"/>
</dbReference>
<sequence length="337" mass="34397">MIVTVTPNPALDLTYPVDAVRLGDTNRVAAASVRAGGKGVNVARVAHQQGYPVLAIAPAGGASGQEFADELAASGVTHRLVPVQASTRRTIAFVEHDSNQTTIFTESGENHTSTEWQLLTDAVASALPTARCLVGSGSLPAGAPLGFYPRLVALATANGVPSIIDTSGAGLLAAAAAGATVLKPNRHELAEATGIGDPLVGARHLLALGAELVLLSLGEEGMVALSASDPEAPFFARLPRVLRGNPTGAGDAAVAAAAVAYATGRYRIDQVLGAATAWSAAAVLMPLAGEISPDHTALAAELIFDPPSFDPTRFGPSNFDTVSPDPLSFDTTDRETR</sequence>
<dbReference type="NCBIfam" id="TIGR03168">
    <property type="entry name" value="1-PFK"/>
    <property type="match status" value="1"/>
</dbReference>
<dbReference type="InterPro" id="IPR029056">
    <property type="entry name" value="Ribokinase-like"/>
</dbReference>
<evidence type="ECO:0000313" key="9">
    <source>
        <dbReference type="EMBL" id="GAA3859752.1"/>
    </source>
</evidence>
<proteinExistence type="inferred from homology"/>
<keyword evidence="3" id="KW-0547">Nucleotide-binding</keyword>
<evidence type="ECO:0000256" key="1">
    <source>
        <dbReference type="ARBA" id="ARBA00010688"/>
    </source>
</evidence>
<evidence type="ECO:0000259" key="8">
    <source>
        <dbReference type="Pfam" id="PF00294"/>
    </source>
</evidence>
<feature type="domain" description="Carbohydrate kinase PfkB" evidence="8">
    <location>
        <begin position="12"/>
        <end position="290"/>
    </location>
</feature>
<comment type="caution">
    <text evidence="9">The sequence shown here is derived from an EMBL/GenBank/DDBJ whole genome shotgun (WGS) entry which is preliminary data.</text>
</comment>